<dbReference type="GO" id="GO:0004618">
    <property type="term" value="F:phosphoglycerate kinase activity"/>
    <property type="evidence" value="ECO:0007669"/>
    <property type="project" value="UniProtKB-EC"/>
</dbReference>
<keyword evidence="3 7" id="KW-0808">Transferase</keyword>
<dbReference type="GO" id="GO:0006094">
    <property type="term" value="P:gluconeogenesis"/>
    <property type="evidence" value="ECO:0007669"/>
    <property type="project" value="TreeGrafter"/>
</dbReference>
<dbReference type="InterPro" id="IPR015824">
    <property type="entry name" value="Phosphoglycerate_kinase_N"/>
</dbReference>
<reference evidence="7" key="1">
    <citation type="submission" date="2018-06" db="EMBL/GenBank/DDBJ databases">
        <authorList>
            <person name="Zhirakovskaya E."/>
        </authorList>
    </citation>
    <scope>NUCLEOTIDE SEQUENCE</scope>
</reference>
<dbReference type="InterPro" id="IPR036043">
    <property type="entry name" value="Phosphoglycerate_kinase_sf"/>
</dbReference>
<dbReference type="EMBL" id="UOEN01000115">
    <property type="protein sequence ID" value="VAW12631.1"/>
    <property type="molecule type" value="Genomic_DNA"/>
</dbReference>
<dbReference type="Gene3D" id="3.40.50.1260">
    <property type="entry name" value="Phosphoglycerate kinase, N-terminal domain"/>
    <property type="match status" value="2"/>
</dbReference>
<evidence type="ECO:0000256" key="6">
    <source>
        <dbReference type="ARBA" id="ARBA00022840"/>
    </source>
</evidence>
<evidence type="ECO:0000256" key="3">
    <source>
        <dbReference type="ARBA" id="ARBA00022679"/>
    </source>
</evidence>
<dbReference type="PIRSF" id="PIRSF000724">
    <property type="entry name" value="Pgk"/>
    <property type="match status" value="1"/>
</dbReference>
<evidence type="ECO:0000256" key="5">
    <source>
        <dbReference type="ARBA" id="ARBA00022777"/>
    </source>
</evidence>
<dbReference type="PANTHER" id="PTHR11406:SF23">
    <property type="entry name" value="PHOSPHOGLYCERATE KINASE 1, CHLOROPLASTIC-RELATED"/>
    <property type="match status" value="1"/>
</dbReference>
<gene>
    <name evidence="7" type="ORF">MNBD_BACTEROID05-1254</name>
</gene>
<keyword evidence="6" id="KW-0067">ATP-binding</keyword>
<proteinExistence type="predicted"/>
<organism evidence="7">
    <name type="scientific">hydrothermal vent metagenome</name>
    <dbReference type="NCBI Taxonomy" id="652676"/>
    <lineage>
        <taxon>unclassified sequences</taxon>
        <taxon>metagenomes</taxon>
        <taxon>ecological metagenomes</taxon>
    </lineage>
</organism>
<evidence type="ECO:0000313" key="7">
    <source>
        <dbReference type="EMBL" id="VAW12631.1"/>
    </source>
</evidence>
<dbReference type="GO" id="GO:0005524">
    <property type="term" value="F:ATP binding"/>
    <property type="evidence" value="ECO:0007669"/>
    <property type="project" value="UniProtKB-KW"/>
</dbReference>
<dbReference type="EC" id="2.7.2.3" evidence="2"/>
<accession>A0A3B0T1L0</accession>
<evidence type="ECO:0000256" key="1">
    <source>
        <dbReference type="ARBA" id="ARBA00000642"/>
    </source>
</evidence>
<sequence length="376" mass="41567">MKLRTIKEIKNLKGKRVLLRLGLNAAIKNGKVVGGYRIKQVIPTIKYLKDKGAKVVILGHIGRDGKQSMKPVADYINRRTKTGFVPNLHDKNLSGILENMKEGTAMILGNLRSDLGEVSNSMSFAKYLASFGDVYVNDAFPVAHRKHASVVLLPKLLPGYIGFQFEREIKHLSVAMKPPRPFLFILGGAKPSTKIPLMKKFLKEADSVFVGGALANNFFKEMGYEIGRSLIEKGDFNLRPLLKNKKLVLPEDVVIENKKVLIKKPKDLTKNEIIADGGPETIKELEKLIKKSKFVLWNGPLGNYEKGYDKGTVDLLKILAKSEAKTIIGGGDTLTVAFNLKLHNKFTFVSTGGGAMLDFLADGKLPGIEAIRNSRK</sequence>
<evidence type="ECO:0000256" key="4">
    <source>
        <dbReference type="ARBA" id="ARBA00022741"/>
    </source>
</evidence>
<dbReference type="PANTHER" id="PTHR11406">
    <property type="entry name" value="PHOSPHOGLYCERATE KINASE"/>
    <property type="match status" value="1"/>
</dbReference>
<dbReference type="InterPro" id="IPR001576">
    <property type="entry name" value="Phosphoglycerate_kinase"/>
</dbReference>
<dbReference type="SUPFAM" id="SSF53748">
    <property type="entry name" value="Phosphoglycerate kinase"/>
    <property type="match status" value="1"/>
</dbReference>
<protein>
    <recommendedName>
        <fullName evidence="2">phosphoglycerate kinase</fullName>
        <ecNumber evidence="2">2.7.2.3</ecNumber>
    </recommendedName>
</protein>
<dbReference type="GO" id="GO:0043531">
    <property type="term" value="F:ADP binding"/>
    <property type="evidence" value="ECO:0007669"/>
    <property type="project" value="TreeGrafter"/>
</dbReference>
<comment type="catalytic activity">
    <reaction evidence="1">
        <text>(2R)-3-phosphoglycerate + ATP = (2R)-3-phospho-glyceroyl phosphate + ADP</text>
        <dbReference type="Rhea" id="RHEA:14801"/>
        <dbReference type="ChEBI" id="CHEBI:30616"/>
        <dbReference type="ChEBI" id="CHEBI:57604"/>
        <dbReference type="ChEBI" id="CHEBI:58272"/>
        <dbReference type="ChEBI" id="CHEBI:456216"/>
        <dbReference type="EC" id="2.7.2.3"/>
    </reaction>
</comment>
<evidence type="ECO:0000256" key="2">
    <source>
        <dbReference type="ARBA" id="ARBA00013061"/>
    </source>
</evidence>
<keyword evidence="4" id="KW-0547">Nucleotide-binding</keyword>
<dbReference type="AlphaFoldDB" id="A0A3B0T1L0"/>
<name>A0A3B0T1L0_9ZZZZ</name>
<dbReference type="PRINTS" id="PR00477">
    <property type="entry name" value="PHGLYCKINASE"/>
</dbReference>
<dbReference type="Pfam" id="PF00162">
    <property type="entry name" value="PGK"/>
    <property type="match status" value="1"/>
</dbReference>
<dbReference type="GO" id="GO:0005829">
    <property type="term" value="C:cytosol"/>
    <property type="evidence" value="ECO:0007669"/>
    <property type="project" value="TreeGrafter"/>
</dbReference>
<dbReference type="GO" id="GO:0006096">
    <property type="term" value="P:glycolytic process"/>
    <property type="evidence" value="ECO:0007669"/>
    <property type="project" value="InterPro"/>
</dbReference>
<keyword evidence="5 7" id="KW-0418">Kinase</keyword>